<dbReference type="InterPro" id="IPR050074">
    <property type="entry name" value="DHO_dehydrogenase"/>
</dbReference>
<dbReference type="STRING" id="1184251.TCELL_0950"/>
<dbReference type="FunCoup" id="I3TF35">
    <property type="interactions" value="45"/>
</dbReference>
<dbReference type="InParanoid" id="I3TF35"/>
<organism evidence="11 12">
    <name type="scientific">Thermogladius calderae (strain DSM 22663 / VKM B-2946 / 1633)</name>
    <dbReference type="NCBI Taxonomy" id="1184251"/>
    <lineage>
        <taxon>Archaea</taxon>
        <taxon>Thermoproteota</taxon>
        <taxon>Thermoprotei</taxon>
        <taxon>Desulfurococcales</taxon>
        <taxon>Desulfurococcaceae</taxon>
        <taxon>Thermogladius</taxon>
    </lineage>
</organism>
<dbReference type="PROSITE" id="PS00911">
    <property type="entry name" value="DHODEHASE_1"/>
    <property type="match status" value="1"/>
</dbReference>
<dbReference type="GO" id="GO:0006207">
    <property type="term" value="P:'de novo' pyrimidine nucleobase biosynthetic process"/>
    <property type="evidence" value="ECO:0007669"/>
    <property type="project" value="InterPro"/>
</dbReference>
<dbReference type="GeneID" id="13013267"/>
<dbReference type="eggNOG" id="arCOG00603">
    <property type="taxonomic scope" value="Archaea"/>
</dbReference>
<dbReference type="RefSeq" id="WP_014737623.1">
    <property type="nucleotide sequence ID" value="NC_017954.1"/>
</dbReference>
<dbReference type="GO" id="GO:0044205">
    <property type="term" value="P:'de novo' UMP biosynthetic process"/>
    <property type="evidence" value="ECO:0007669"/>
    <property type="project" value="UniProtKB-UniRule"/>
</dbReference>
<feature type="binding site" evidence="9">
    <location>
        <position position="22"/>
    </location>
    <ligand>
        <name>FMN</name>
        <dbReference type="ChEBI" id="CHEBI:58210"/>
    </ligand>
</feature>
<dbReference type="InterPro" id="IPR049622">
    <property type="entry name" value="Dihydroorotate_DH_I"/>
</dbReference>
<feature type="domain" description="Dihydroorotate dehydrogenase catalytic" evidence="10">
    <location>
        <begin position="5"/>
        <end position="288"/>
    </location>
</feature>
<proteinExistence type="inferred from homology"/>
<feature type="binding site" evidence="9">
    <location>
        <position position="167"/>
    </location>
    <ligand>
        <name>FMN</name>
        <dbReference type="ChEBI" id="CHEBI:58210"/>
    </ligand>
</feature>
<dbReference type="InterPro" id="IPR005720">
    <property type="entry name" value="Dihydroorotate_DH_cat"/>
</dbReference>
<feature type="active site" description="Nucleophile" evidence="9">
    <location>
        <position position="132"/>
    </location>
</feature>
<keyword evidence="6 9" id="KW-0288">FMN</keyword>
<dbReference type="HAMAP" id="MF_00224">
    <property type="entry name" value="DHO_dh_type1"/>
    <property type="match status" value="1"/>
</dbReference>
<evidence type="ECO:0000313" key="11">
    <source>
        <dbReference type="EMBL" id="AFK51373.1"/>
    </source>
</evidence>
<name>I3TF35_THEC1</name>
<keyword evidence="12" id="KW-1185">Reference proteome</keyword>
<dbReference type="GO" id="GO:0004152">
    <property type="term" value="F:dihydroorotate dehydrogenase activity"/>
    <property type="evidence" value="ECO:0007669"/>
    <property type="project" value="UniProtKB-UniRule"/>
</dbReference>
<dbReference type="EC" id="1.3.-.-" evidence="9"/>
<keyword evidence="8 9" id="KW-0560">Oxidoreductase</keyword>
<evidence type="ECO:0000256" key="1">
    <source>
        <dbReference type="ARBA" id="ARBA00004496"/>
    </source>
</evidence>
<dbReference type="PROSITE" id="PS00912">
    <property type="entry name" value="DHODEHASE_2"/>
    <property type="match status" value="1"/>
</dbReference>
<feature type="binding site" evidence="9">
    <location>
        <begin position="267"/>
        <end position="268"/>
    </location>
    <ligand>
        <name>FMN</name>
        <dbReference type="ChEBI" id="CHEBI:58210"/>
    </ligand>
</feature>
<dbReference type="InterPro" id="IPR013785">
    <property type="entry name" value="Aldolase_TIM"/>
</dbReference>
<evidence type="ECO:0000256" key="2">
    <source>
        <dbReference type="ARBA" id="ARBA00004725"/>
    </source>
</evidence>
<dbReference type="GO" id="GO:0005737">
    <property type="term" value="C:cytoplasm"/>
    <property type="evidence" value="ECO:0007669"/>
    <property type="project" value="UniProtKB-SubCell"/>
</dbReference>
<dbReference type="AlphaFoldDB" id="I3TF35"/>
<dbReference type="PANTHER" id="PTHR48109">
    <property type="entry name" value="DIHYDROOROTATE DEHYDROGENASE (QUINONE), MITOCHONDRIAL-RELATED"/>
    <property type="match status" value="1"/>
</dbReference>
<dbReference type="Pfam" id="PF01180">
    <property type="entry name" value="DHO_dh"/>
    <property type="match status" value="1"/>
</dbReference>
<dbReference type="InterPro" id="IPR012135">
    <property type="entry name" value="Dihydroorotate_DH_1_2"/>
</dbReference>
<gene>
    <name evidence="9" type="primary">pyrD</name>
    <name evidence="11" type="ordered locus">TCELL_0950</name>
</gene>
<dbReference type="InterPro" id="IPR001295">
    <property type="entry name" value="Dihydroorotate_DH_CS"/>
</dbReference>
<reference evidence="11 12" key="1">
    <citation type="journal article" date="2012" name="J. Bacteriol.">
        <title>Complete genome sequence of the hyperthermophilic cellulolytic Crenarchaeon 'Thermogladius cellulolyticus' 1633.</title>
        <authorList>
            <person name="Mardanov A.V."/>
            <person name="Kochetkova T.V."/>
            <person name="Beletsky A.V."/>
            <person name="Bonch-Osmolovskaya E.A."/>
            <person name="Ravin N.V."/>
            <person name="Skryabin K.G."/>
        </authorList>
    </citation>
    <scope>NUCLEOTIDE SEQUENCE [LARGE SCALE GENOMIC DNA]</scope>
    <source>
        <strain evidence="12">DSM 22663 / VKM B-2946 / 1633</strain>
    </source>
</reference>
<evidence type="ECO:0000313" key="12">
    <source>
        <dbReference type="Proteomes" id="UP000005270"/>
    </source>
</evidence>
<dbReference type="HOGENOM" id="CLU_042042_0_0_2"/>
<feature type="binding site" evidence="9">
    <location>
        <begin position="45"/>
        <end position="46"/>
    </location>
    <ligand>
        <name>FMN</name>
        <dbReference type="ChEBI" id="CHEBI:58210"/>
    </ligand>
</feature>
<dbReference type="EMBL" id="CP003531">
    <property type="protein sequence ID" value="AFK51373.1"/>
    <property type="molecule type" value="Genomic_DNA"/>
</dbReference>
<evidence type="ECO:0000256" key="6">
    <source>
        <dbReference type="ARBA" id="ARBA00022643"/>
    </source>
</evidence>
<dbReference type="InterPro" id="IPR033888">
    <property type="entry name" value="DHOD_1B"/>
</dbReference>
<dbReference type="FunFam" id="3.20.20.70:FF:000027">
    <property type="entry name" value="Dihydropyrimidine dehydrogenase [NADP(+)]"/>
    <property type="match status" value="1"/>
</dbReference>
<comment type="cofactor">
    <cofactor evidence="9">
        <name>FMN</name>
        <dbReference type="ChEBI" id="CHEBI:58210"/>
    </cofactor>
    <text evidence="9">Binds 1 FMN per subunit.</text>
</comment>
<keyword evidence="4 9" id="KW-0963">Cytoplasm</keyword>
<dbReference type="SUPFAM" id="SSF51395">
    <property type="entry name" value="FMN-linked oxidoreductases"/>
    <property type="match status" value="1"/>
</dbReference>
<comment type="function">
    <text evidence="9">Catalyzes the conversion of dihydroorotate to orotate.</text>
</comment>
<dbReference type="InterPro" id="IPR024920">
    <property type="entry name" value="Dihydroorotate_DH_1"/>
</dbReference>
<protein>
    <recommendedName>
        <fullName evidence="9">Dihydroorotate dehydrogenase</fullName>
        <shortName evidence="9">DHOD</shortName>
        <shortName evidence="9">DHODase</shortName>
        <shortName evidence="9">DHOdehase</shortName>
        <ecNumber evidence="9">1.3.-.-</ecNumber>
    </recommendedName>
</protein>
<dbReference type="Proteomes" id="UP000005270">
    <property type="component" value="Chromosome"/>
</dbReference>
<dbReference type="PANTHER" id="PTHR48109:SF1">
    <property type="entry name" value="DIHYDROOROTATE DEHYDROGENASE (FUMARATE)"/>
    <property type="match status" value="1"/>
</dbReference>
<comment type="similarity">
    <text evidence="3 9">Belongs to the dihydroorotate dehydrogenase family. Type 1 subfamily.</text>
</comment>
<keyword evidence="5 9" id="KW-0285">Flavoprotein</keyword>
<feature type="binding site" evidence="9">
    <location>
        <begin position="194"/>
        <end position="195"/>
    </location>
    <ligand>
        <name>substrate</name>
    </ligand>
</feature>
<feature type="binding site" evidence="9">
    <location>
        <begin position="245"/>
        <end position="246"/>
    </location>
    <ligand>
        <name>FMN</name>
        <dbReference type="ChEBI" id="CHEBI:58210"/>
    </ligand>
</feature>
<evidence type="ECO:0000256" key="3">
    <source>
        <dbReference type="ARBA" id="ARBA00008008"/>
    </source>
</evidence>
<dbReference type="Gene3D" id="3.20.20.70">
    <property type="entry name" value="Aldolase class I"/>
    <property type="match status" value="1"/>
</dbReference>
<dbReference type="PIRSF" id="PIRSF000164">
    <property type="entry name" value="DHO_oxidase"/>
    <property type="match status" value="1"/>
</dbReference>
<dbReference type="KEGG" id="thg:TCELL_0950"/>
<sequence>MGVKLSVRIAGLTLKNPVMNASGTYDPVAYEPFVDPGQLGAVVLKSVTLEPREGNPPPRIHEVPCGLLNSIGIPSVGAKAFVEEKVPALKKYRDAVFIASVAGFTPSEYATVIEVLETAGDLIRAYEVNLSCPNLEKGGRSCALSDDCIREATRLAASKTNKPVIVKLAPDVTDIAAMGKAAVESGADALTVGNTYRAMAVDLRTRRPVFANVVAGYSGPAIKPLTLRAVYETVRAVDVPVIASGGVMTAEDALEYLLVGAKAVQVGTTNFVDPRAMLEVVRGIEKFLDENGIDDVNKFINSLVTQ</sequence>
<comment type="caution">
    <text evidence="9">Lacks conserved residue(s) required for the propagation of feature annotation.</text>
</comment>
<dbReference type="NCBIfam" id="TIGR01037">
    <property type="entry name" value="pyrD_sub1_fam"/>
    <property type="match status" value="1"/>
</dbReference>
<comment type="pathway">
    <text evidence="2 9">Pyrimidine metabolism; UMP biosynthesis via de novo pathway.</text>
</comment>
<dbReference type="OrthoDB" id="36608at2157"/>
<accession>I3TF35</accession>
<evidence type="ECO:0000256" key="9">
    <source>
        <dbReference type="HAMAP-Rule" id="MF_00224"/>
    </source>
</evidence>
<comment type="catalytic activity">
    <reaction evidence="9">
        <text>(S)-dihydroorotate + A = orotate + AH2</text>
        <dbReference type="Rhea" id="RHEA:18073"/>
        <dbReference type="ChEBI" id="CHEBI:13193"/>
        <dbReference type="ChEBI" id="CHEBI:17499"/>
        <dbReference type="ChEBI" id="CHEBI:30839"/>
        <dbReference type="ChEBI" id="CHEBI:30864"/>
    </reaction>
</comment>
<comment type="subcellular location">
    <subcellularLocation>
        <location evidence="1 9">Cytoplasm</location>
    </subcellularLocation>
</comment>
<evidence type="ECO:0000259" key="10">
    <source>
        <dbReference type="Pfam" id="PF01180"/>
    </source>
</evidence>
<feature type="binding site" evidence="9">
    <location>
        <position position="129"/>
    </location>
    <ligand>
        <name>FMN</name>
        <dbReference type="ChEBI" id="CHEBI:58210"/>
    </ligand>
</feature>
<evidence type="ECO:0000256" key="7">
    <source>
        <dbReference type="ARBA" id="ARBA00022975"/>
    </source>
</evidence>
<feature type="binding site" evidence="9">
    <location>
        <begin position="69"/>
        <end position="73"/>
    </location>
    <ligand>
        <name>substrate</name>
    </ligand>
</feature>
<dbReference type="CDD" id="cd04740">
    <property type="entry name" value="DHOD_1B_like"/>
    <property type="match status" value="1"/>
</dbReference>
<evidence type="ECO:0000256" key="8">
    <source>
        <dbReference type="ARBA" id="ARBA00023002"/>
    </source>
</evidence>
<keyword evidence="7 9" id="KW-0665">Pyrimidine biosynthesis</keyword>
<evidence type="ECO:0000256" key="5">
    <source>
        <dbReference type="ARBA" id="ARBA00022630"/>
    </source>
</evidence>
<dbReference type="UniPathway" id="UPA00070"/>
<feature type="binding site" evidence="9">
    <location>
        <position position="45"/>
    </location>
    <ligand>
        <name>substrate</name>
    </ligand>
</feature>
<feature type="binding site" evidence="9">
    <location>
        <position position="129"/>
    </location>
    <ligand>
        <name>substrate</name>
    </ligand>
</feature>
<feature type="binding site" evidence="9">
    <location>
        <position position="219"/>
    </location>
    <ligand>
        <name>FMN</name>
        <dbReference type="ChEBI" id="CHEBI:58210"/>
    </ligand>
</feature>
<evidence type="ECO:0000256" key="4">
    <source>
        <dbReference type="ARBA" id="ARBA00022490"/>
    </source>
</evidence>
<dbReference type="NCBIfam" id="NF005574">
    <property type="entry name" value="PRK07259.1"/>
    <property type="match status" value="1"/>
</dbReference>